<feature type="non-terminal residue" evidence="2">
    <location>
        <position position="144"/>
    </location>
</feature>
<dbReference type="GO" id="GO:0005524">
    <property type="term" value="F:ATP binding"/>
    <property type="evidence" value="ECO:0007669"/>
    <property type="project" value="InterPro"/>
</dbReference>
<reference evidence="2" key="1">
    <citation type="submission" date="2015-11" db="EMBL/GenBank/DDBJ databases">
        <title>De novo transcriptome assembly of four potential Pierce s Disease insect vectors from Arizona vineyards.</title>
        <authorList>
            <person name="Tassone E.E."/>
        </authorList>
    </citation>
    <scope>NUCLEOTIDE SEQUENCE</scope>
</reference>
<dbReference type="GO" id="GO:0005634">
    <property type="term" value="C:nucleus"/>
    <property type="evidence" value="ECO:0007669"/>
    <property type="project" value="TreeGrafter"/>
</dbReference>
<dbReference type="Pfam" id="PF00176">
    <property type="entry name" value="SNF2-rel_dom"/>
    <property type="match status" value="1"/>
</dbReference>
<dbReference type="GO" id="GO:0008094">
    <property type="term" value="F:ATP-dependent activity, acting on DNA"/>
    <property type="evidence" value="ECO:0007669"/>
    <property type="project" value="TreeGrafter"/>
</dbReference>
<dbReference type="InterPro" id="IPR050496">
    <property type="entry name" value="SNF2_RAD54_helicase_repair"/>
</dbReference>
<dbReference type="GO" id="GO:0006283">
    <property type="term" value="P:transcription-coupled nucleotide-excision repair"/>
    <property type="evidence" value="ECO:0007669"/>
    <property type="project" value="TreeGrafter"/>
</dbReference>
<feature type="non-terminal residue" evidence="2">
    <location>
        <position position="1"/>
    </location>
</feature>
<dbReference type="PANTHER" id="PTHR45629">
    <property type="entry name" value="SNF2/RAD54 FAMILY MEMBER"/>
    <property type="match status" value="1"/>
</dbReference>
<organism evidence="2">
    <name type="scientific">Homalodisca liturata</name>
    <dbReference type="NCBI Taxonomy" id="320908"/>
    <lineage>
        <taxon>Eukaryota</taxon>
        <taxon>Metazoa</taxon>
        <taxon>Ecdysozoa</taxon>
        <taxon>Arthropoda</taxon>
        <taxon>Hexapoda</taxon>
        <taxon>Insecta</taxon>
        <taxon>Pterygota</taxon>
        <taxon>Neoptera</taxon>
        <taxon>Paraneoptera</taxon>
        <taxon>Hemiptera</taxon>
        <taxon>Auchenorrhyncha</taxon>
        <taxon>Membracoidea</taxon>
        <taxon>Cicadellidae</taxon>
        <taxon>Cicadellinae</taxon>
        <taxon>Proconiini</taxon>
        <taxon>Homalodisca</taxon>
    </lineage>
</organism>
<gene>
    <name evidence="2" type="ORF">g.56532</name>
</gene>
<evidence type="ECO:0000313" key="2">
    <source>
        <dbReference type="EMBL" id="JAT04956.1"/>
    </source>
</evidence>
<protein>
    <recommendedName>
        <fullName evidence="1">SNF2 N-terminal domain-containing protein</fullName>
    </recommendedName>
</protein>
<dbReference type="InterPro" id="IPR027417">
    <property type="entry name" value="P-loop_NTPase"/>
</dbReference>
<dbReference type="PANTHER" id="PTHR45629:SF7">
    <property type="entry name" value="DNA EXCISION REPAIR PROTEIN ERCC-6-RELATED"/>
    <property type="match status" value="1"/>
</dbReference>
<feature type="domain" description="SNF2 N-terminal" evidence="1">
    <location>
        <begin position="1"/>
        <end position="64"/>
    </location>
</feature>
<dbReference type="AlphaFoldDB" id="A0A1B6K0H6"/>
<dbReference type="InterPro" id="IPR000330">
    <property type="entry name" value="SNF2_N"/>
</dbReference>
<evidence type="ECO:0000259" key="1">
    <source>
        <dbReference type="Pfam" id="PF00176"/>
    </source>
</evidence>
<name>A0A1B6K0H6_9HEMI</name>
<proteinExistence type="predicted"/>
<dbReference type="SUPFAM" id="SSF52540">
    <property type="entry name" value="P-loop containing nucleoside triphosphate hydrolases"/>
    <property type="match status" value="1"/>
</dbReference>
<accession>A0A1B6K0H6</accession>
<dbReference type="Gene3D" id="3.40.50.300">
    <property type="entry name" value="P-loop containing nucleotide triphosphate hydrolases"/>
    <property type="match status" value="1"/>
</dbReference>
<dbReference type="EMBL" id="GECU01002751">
    <property type="protein sequence ID" value="JAT04956.1"/>
    <property type="molecule type" value="Transcribed_RNA"/>
</dbReference>
<sequence length="144" mass="16637">RRLKKQVSHQLPGKTDKVIFVMMTEQQHRLYIKALESDYVRTAFQEKNRLLAAIDLLRKICNHPLLLKRHAEKVGYRGRLDDSRAFGGAEEAQQSIFESADEGDRAEGRVCPIVSASCKMQALMQLLEKWHRENRKALVFCQTV</sequence>